<dbReference type="GO" id="GO:0036503">
    <property type="term" value="P:ERAD pathway"/>
    <property type="evidence" value="ECO:0007669"/>
    <property type="project" value="TreeGrafter"/>
</dbReference>
<feature type="domain" description="FBA" evidence="1">
    <location>
        <begin position="1"/>
        <end position="148"/>
    </location>
</feature>
<dbReference type="PROSITE" id="PS51114">
    <property type="entry name" value="FBA"/>
    <property type="match status" value="1"/>
</dbReference>
<dbReference type="InterPro" id="IPR008979">
    <property type="entry name" value="Galactose-bd-like_sf"/>
</dbReference>
<dbReference type="AlphaFoldDB" id="A0A2G9TS00"/>
<organism evidence="2 3">
    <name type="scientific">Teladorsagia circumcincta</name>
    <name type="common">Brown stomach worm</name>
    <name type="synonym">Ostertagia circumcincta</name>
    <dbReference type="NCBI Taxonomy" id="45464"/>
    <lineage>
        <taxon>Eukaryota</taxon>
        <taxon>Metazoa</taxon>
        <taxon>Ecdysozoa</taxon>
        <taxon>Nematoda</taxon>
        <taxon>Chromadorea</taxon>
        <taxon>Rhabditida</taxon>
        <taxon>Rhabditina</taxon>
        <taxon>Rhabditomorpha</taxon>
        <taxon>Strongyloidea</taxon>
        <taxon>Trichostrongylidae</taxon>
        <taxon>Teladorsagia</taxon>
    </lineage>
</organism>
<dbReference type="SUPFAM" id="SSF49785">
    <property type="entry name" value="Galactose-binding domain-like"/>
    <property type="match status" value="1"/>
</dbReference>
<protein>
    <submittedName>
        <fullName evidence="2">F-box associated region</fullName>
    </submittedName>
</protein>
<dbReference type="Proteomes" id="UP000230423">
    <property type="component" value="Unassembled WGS sequence"/>
</dbReference>
<gene>
    <name evidence="2" type="ORF">TELCIR_18266</name>
</gene>
<dbReference type="EMBL" id="KZ355858">
    <property type="protein sequence ID" value="PIO60242.1"/>
    <property type="molecule type" value="Genomic_DNA"/>
</dbReference>
<dbReference type="InterPro" id="IPR039752">
    <property type="entry name" value="F-box_only"/>
</dbReference>
<dbReference type="PANTHER" id="PTHR12125:SF5">
    <property type="entry name" value="F-BOX DOMAIN-CONTAINING PROTEIN"/>
    <property type="match status" value="1"/>
</dbReference>
<dbReference type="Gene3D" id="2.60.120.260">
    <property type="entry name" value="Galactose-binding domain-like"/>
    <property type="match status" value="1"/>
</dbReference>
<dbReference type="GO" id="GO:0005737">
    <property type="term" value="C:cytoplasm"/>
    <property type="evidence" value="ECO:0007669"/>
    <property type="project" value="UniProtKB-ARBA"/>
</dbReference>
<keyword evidence="3" id="KW-1185">Reference proteome</keyword>
<dbReference type="GO" id="GO:0061630">
    <property type="term" value="F:ubiquitin protein ligase activity"/>
    <property type="evidence" value="ECO:0007669"/>
    <property type="project" value="TreeGrafter"/>
</dbReference>
<dbReference type="OrthoDB" id="1107553at2759"/>
<dbReference type="PANTHER" id="PTHR12125">
    <property type="entry name" value="F-BOX ONLY PROTEIN 6-LIKE PROTEIN"/>
    <property type="match status" value="1"/>
</dbReference>
<dbReference type="Pfam" id="PF04300">
    <property type="entry name" value="FBA"/>
    <property type="match status" value="1"/>
</dbReference>
<dbReference type="GO" id="GO:0019005">
    <property type="term" value="C:SCF ubiquitin ligase complex"/>
    <property type="evidence" value="ECO:0007669"/>
    <property type="project" value="TreeGrafter"/>
</dbReference>
<dbReference type="GO" id="GO:0006516">
    <property type="term" value="P:glycoprotein catabolic process"/>
    <property type="evidence" value="ECO:0007669"/>
    <property type="project" value="TreeGrafter"/>
</dbReference>
<sequence length="195" mass="22731">MRFQSQGDGDEVPVCFATSYEWCHRYFEIDLEKAGVEGWVMDVIRPIITVRERCACRKDCGAVYELKLQLLRRDENYDKNVLLPRFPTHSRFWGQWEGGDSWETVEHVYSDYPCGMRKLAVMSRGKDSQYWAGHYGAKFGATEVIITFPDDPRELSPEDFPDEEKKLLSEPSHWPIRSLRVPVGLRGRFPGRRGH</sequence>
<evidence type="ECO:0000259" key="1">
    <source>
        <dbReference type="PROSITE" id="PS51114"/>
    </source>
</evidence>
<evidence type="ECO:0000313" key="3">
    <source>
        <dbReference type="Proteomes" id="UP000230423"/>
    </source>
</evidence>
<name>A0A2G9TS00_TELCI</name>
<dbReference type="GO" id="GO:0031146">
    <property type="term" value="P:SCF-dependent proteasomal ubiquitin-dependent protein catabolic process"/>
    <property type="evidence" value="ECO:0007669"/>
    <property type="project" value="TreeGrafter"/>
</dbReference>
<evidence type="ECO:0000313" key="2">
    <source>
        <dbReference type="EMBL" id="PIO60242.1"/>
    </source>
</evidence>
<dbReference type="SMART" id="SM01198">
    <property type="entry name" value="FBA"/>
    <property type="match status" value="1"/>
</dbReference>
<proteinExistence type="predicted"/>
<dbReference type="InterPro" id="IPR007397">
    <property type="entry name" value="F-box-assoc_dom"/>
</dbReference>
<accession>A0A2G9TS00</accession>
<reference evidence="2 3" key="1">
    <citation type="submission" date="2015-09" db="EMBL/GenBank/DDBJ databases">
        <title>Draft genome of the parasitic nematode Teladorsagia circumcincta isolate WARC Sus (inbred).</title>
        <authorList>
            <person name="Mitreva M."/>
        </authorList>
    </citation>
    <scope>NUCLEOTIDE SEQUENCE [LARGE SCALE GENOMIC DNA]</scope>
    <source>
        <strain evidence="2 3">S</strain>
    </source>
</reference>
<dbReference type="FunFam" id="2.60.120.260:FF:000012">
    <property type="entry name" value="F-box only protein 2"/>
    <property type="match status" value="1"/>
</dbReference>